<evidence type="ECO:0000313" key="1">
    <source>
        <dbReference type="EMBL" id="ADP98018.1"/>
    </source>
</evidence>
<dbReference type="EMBL" id="CP001978">
    <property type="protein sequence ID" value="ADP98018.1"/>
    <property type="molecule type" value="Genomic_DNA"/>
</dbReference>
<dbReference type="HOGENOM" id="CLU_3218349_0_0_6"/>
<evidence type="ECO:0000313" key="2">
    <source>
        <dbReference type="Proteomes" id="UP000007077"/>
    </source>
</evidence>
<reference evidence="1 2" key="1">
    <citation type="journal article" date="2010" name="Stand. Genomic Sci.">
        <title>Complete genome sequence of Marinobacter adhaerens type strain (HP15), a diatom-interacting marine microorganism.</title>
        <authorList>
            <person name="Gardes A."/>
            <person name="Kaeppel E."/>
            <person name="Shehzad A."/>
            <person name="Seebah S."/>
            <person name="Teeling H."/>
            <person name="Yarza P."/>
            <person name="Glockner F.O."/>
            <person name="Grossart H.P."/>
            <person name="Ullrich M.S."/>
        </authorList>
    </citation>
    <scope>NUCLEOTIDE SEQUENCE [LARGE SCALE GENOMIC DNA]</scope>
    <source>
        <strain evidence="2">DSM 23420 / HP15</strain>
    </source>
</reference>
<dbReference type="AlphaFoldDB" id="E4PFU8"/>
<organism evidence="1 2">
    <name type="scientific">Marinobacter adhaerens (strain DSM 23420 / HP15)</name>
    <dbReference type="NCBI Taxonomy" id="225937"/>
    <lineage>
        <taxon>Bacteria</taxon>
        <taxon>Pseudomonadati</taxon>
        <taxon>Pseudomonadota</taxon>
        <taxon>Gammaproteobacteria</taxon>
        <taxon>Pseudomonadales</taxon>
        <taxon>Marinobacteraceae</taxon>
        <taxon>Marinobacter</taxon>
    </lineage>
</organism>
<sequence length="44" mass="5308">MEIGFLNLYNWRDFGYVWHYVSHGFFWAAGVGRYESIEKFLMIG</sequence>
<proteinExistence type="predicted"/>
<name>E4PFU8_MARAH</name>
<accession>E4PFU8</accession>
<dbReference type="STRING" id="225937.HP15_2254"/>
<gene>
    <name evidence="1" type="ordered locus">HP15_2254</name>
</gene>
<reference evidence="2" key="2">
    <citation type="submission" date="2010-02" db="EMBL/GenBank/DDBJ databases">
        <title>Complete genome sequence of Marinobacter adhaerens type strain (HP15).</title>
        <authorList>
            <person name="Gaerdes A.A.M."/>
            <person name="Kaeppel E."/>
            <person name="Shezad A."/>
            <person name="Seebah S."/>
            <person name="Teeling H."/>
            <person name="Yarza P."/>
            <person name="Gloeckner F.O."/>
            <person name="Ullrich M.S."/>
        </authorList>
    </citation>
    <scope>NUCLEOTIDE SEQUENCE [LARGE SCALE GENOMIC DNA]</scope>
    <source>
        <strain evidence="2">DSM 23420 / HP15</strain>
    </source>
</reference>
<dbReference type="KEGG" id="mad:HP15_2254"/>
<dbReference type="Proteomes" id="UP000007077">
    <property type="component" value="Chromosome"/>
</dbReference>
<protein>
    <submittedName>
        <fullName evidence="1">Uncharacterized protein</fullName>
    </submittedName>
</protein>